<dbReference type="EC" id="4.6.1.1" evidence="2"/>
<dbReference type="AlphaFoldDB" id="A0A0P7ZHL2"/>
<dbReference type="PATRIC" id="fig|1719120.3.peg.2440"/>
<proteinExistence type="predicted"/>
<dbReference type="PANTHER" id="PTHR21028:SF2">
    <property type="entry name" value="CYTH DOMAIN-CONTAINING PROTEIN"/>
    <property type="match status" value="1"/>
</dbReference>
<organism evidence="2 3">
    <name type="scientific">Candidatus Methanoperedens nitratireducens</name>
    <dbReference type="NCBI Taxonomy" id="1392998"/>
    <lineage>
        <taxon>Archaea</taxon>
        <taxon>Methanobacteriati</taxon>
        <taxon>Methanobacteriota</taxon>
        <taxon>Stenosarchaea group</taxon>
        <taxon>Methanomicrobia</taxon>
        <taxon>Methanosarcinales</taxon>
        <taxon>ANME-2 cluster</taxon>
        <taxon>Candidatus Methanoperedentaceae</taxon>
        <taxon>Candidatus Methanoperedens</taxon>
    </lineage>
</organism>
<sequence length="186" mass="21207">MIEIEVKAPVEDPKQMERSIIELGATPIGIEAQTDTYYNAPYRDFGKTDEALRIRVQDGKSTLTYKGPKMDKVSKTRKEVQTEIKDLDSMGNILSSLGFSPVATVSKKRKNFRIGDFYISLDEVRNLGNFIEVEIVVKDPRNYQEKVESIFKFIAKLGIKRESTIRKSYLEMILDVDNNICSSVVE</sequence>
<dbReference type="NCBIfam" id="TIGR00318">
    <property type="entry name" value="cyaB"/>
    <property type="match status" value="1"/>
</dbReference>
<dbReference type="PANTHER" id="PTHR21028">
    <property type="entry name" value="SI:CH211-156B7.4"/>
    <property type="match status" value="1"/>
</dbReference>
<dbReference type="SUPFAM" id="SSF55154">
    <property type="entry name" value="CYTH-like phosphatases"/>
    <property type="match status" value="1"/>
</dbReference>
<dbReference type="InterPro" id="IPR023577">
    <property type="entry name" value="CYTH_domain"/>
</dbReference>
<evidence type="ECO:0000313" key="3">
    <source>
        <dbReference type="Proteomes" id="UP000050360"/>
    </source>
</evidence>
<dbReference type="PROSITE" id="PS51707">
    <property type="entry name" value="CYTH"/>
    <property type="match status" value="1"/>
</dbReference>
<dbReference type="InterPro" id="IPR008173">
    <property type="entry name" value="Adenylyl_cyclase_CyaB"/>
</dbReference>
<dbReference type="Proteomes" id="UP000050360">
    <property type="component" value="Unassembled WGS sequence"/>
</dbReference>
<accession>A0A0P7ZHL2</accession>
<dbReference type="GO" id="GO:0004016">
    <property type="term" value="F:adenylate cyclase activity"/>
    <property type="evidence" value="ECO:0007669"/>
    <property type="project" value="UniProtKB-EC"/>
</dbReference>
<dbReference type="SMART" id="SM01118">
    <property type="entry name" value="CYTH"/>
    <property type="match status" value="1"/>
</dbReference>
<comment type="caution">
    <text evidence="2">The sequence shown here is derived from an EMBL/GenBank/DDBJ whole genome shotgun (WGS) entry which is preliminary data.</text>
</comment>
<evidence type="ECO:0000259" key="1">
    <source>
        <dbReference type="PROSITE" id="PS51707"/>
    </source>
</evidence>
<protein>
    <submittedName>
        <fullName evidence="2">Adenylate cyclase</fullName>
        <ecNumber evidence="2">4.6.1.1</ecNumber>
    </submittedName>
</protein>
<dbReference type="EMBL" id="LKCM01000170">
    <property type="protein sequence ID" value="KPQ43206.1"/>
    <property type="molecule type" value="Genomic_DNA"/>
</dbReference>
<dbReference type="CDD" id="cd07890">
    <property type="entry name" value="CYTH-like_AC_IV-like"/>
    <property type="match status" value="1"/>
</dbReference>
<dbReference type="Gene3D" id="2.40.320.10">
    <property type="entry name" value="Hypothetical Protein Pfu-838710-001"/>
    <property type="match status" value="1"/>
</dbReference>
<dbReference type="Pfam" id="PF01928">
    <property type="entry name" value="CYTH"/>
    <property type="match status" value="1"/>
</dbReference>
<evidence type="ECO:0000313" key="2">
    <source>
        <dbReference type="EMBL" id="KPQ43206.1"/>
    </source>
</evidence>
<dbReference type="InterPro" id="IPR033469">
    <property type="entry name" value="CYTH-like_dom_sf"/>
</dbReference>
<gene>
    <name evidence="2" type="ORF">MPEBLZ_02234</name>
</gene>
<name>A0A0P7ZHL2_9EURY</name>
<keyword evidence="2" id="KW-0456">Lyase</keyword>
<feature type="domain" description="CYTH" evidence="1">
    <location>
        <begin position="1"/>
        <end position="175"/>
    </location>
</feature>
<reference evidence="2 3" key="1">
    <citation type="submission" date="2015-09" db="EMBL/GenBank/DDBJ databases">
        <title>A metagenomics-based metabolic model of nitrate-dependent anaerobic oxidation of methane by Methanoperedens-like archaea.</title>
        <authorList>
            <person name="Arshad A."/>
            <person name="Speth D.R."/>
            <person name="De Graaf R.M."/>
            <person name="Op Den Camp H.J."/>
            <person name="Jetten M.S."/>
            <person name="Welte C.U."/>
        </authorList>
    </citation>
    <scope>NUCLEOTIDE SEQUENCE [LARGE SCALE GENOMIC DNA]</scope>
</reference>